<dbReference type="InterPro" id="IPR016163">
    <property type="entry name" value="Ald_DH_C"/>
</dbReference>
<dbReference type="InterPro" id="IPR016162">
    <property type="entry name" value="Ald_DH_N"/>
</dbReference>
<dbReference type="Proteomes" id="UP000655523">
    <property type="component" value="Unassembled WGS sequence"/>
</dbReference>
<protein>
    <submittedName>
        <fullName evidence="3">Aldehyde dehydrogenase family protein</fullName>
    </submittedName>
</protein>
<dbReference type="RefSeq" id="WP_172172294.1">
    <property type="nucleotide sequence ID" value="NZ_WOEZ01000186.1"/>
</dbReference>
<dbReference type="AlphaFoldDB" id="A0A972NX15"/>
<dbReference type="EMBL" id="WOEZ01000186">
    <property type="protein sequence ID" value="NPT59180.1"/>
    <property type="molecule type" value="Genomic_DNA"/>
</dbReference>
<feature type="domain" description="Aldehyde dehydrogenase" evidence="2">
    <location>
        <begin position="200"/>
        <end position="353"/>
    </location>
</feature>
<evidence type="ECO:0000256" key="1">
    <source>
        <dbReference type="ARBA" id="ARBA00023002"/>
    </source>
</evidence>
<evidence type="ECO:0000313" key="4">
    <source>
        <dbReference type="Proteomes" id="UP000655523"/>
    </source>
</evidence>
<keyword evidence="4" id="KW-1185">Reference proteome</keyword>
<gene>
    <name evidence="3" type="ORF">GNZ13_32645</name>
</gene>
<dbReference type="InterPro" id="IPR015590">
    <property type="entry name" value="Aldehyde_DH_dom"/>
</dbReference>
<dbReference type="Gene3D" id="3.40.309.10">
    <property type="entry name" value="Aldehyde Dehydrogenase, Chain A, domain 2"/>
    <property type="match status" value="1"/>
</dbReference>
<dbReference type="Gene3D" id="3.40.605.10">
    <property type="entry name" value="Aldehyde Dehydrogenase, Chain A, domain 1"/>
    <property type="match status" value="1"/>
</dbReference>
<accession>A0A972NX15</accession>
<reference evidence="3 4" key="1">
    <citation type="submission" date="2019-11" db="EMBL/GenBank/DDBJ databases">
        <title>Metabolism of dissolved organic matter in forest soils.</title>
        <authorList>
            <person name="Cyle K.T."/>
            <person name="Wilhelm R.C."/>
            <person name="Martinez C.E."/>
        </authorList>
    </citation>
    <scope>NUCLEOTIDE SEQUENCE [LARGE SCALE GENOMIC DNA]</scope>
    <source>
        <strain evidence="3 4">5N</strain>
    </source>
</reference>
<dbReference type="GO" id="GO:0016620">
    <property type="term" value="F:oxidoreductase activity, acting on the aldehyde or oxo group of donors, NAD or NADP as acceptor"/>
    <property type="evidence" value="ECO:0007669"/>
    <property type="project" value="InterPro"/>
</dbReference>
<name>A0A972NX15_9BURK</name>
<evidence type="ECO:0000313" key="3">
    <source>
        <dbReference type="EMBL" id="NPT59180.1"/>
    </source>
</evidence>
<organism evidence="3 4">
    <name type="scientific">Paraburkholderia elongata</name>
    <dbReference type="NCBI Taxonomy" id="2675747"/>
    <lineage>
        <taxon>Bacteria</taxon>
        <taxon>Pseudomonadati</taxon>
        <taxon>Pseudomonadota</taxon>
        <taxon>Betaproteobacteria</taxon>
        <taxon>Burkholderiales</taxon>
        <taxon>Burkholderiaceae</taxon>
        <taxon>Paraburkholderia</taxon>
    </lineage>
</organism>
<keyword evidence="1" id="KW-0560">Oxidoreductase</keyword>
<sequence length="583" mass="63470">MKTSASQYGLKKTFNQGHLDRVIDRLSASKREWARLPIKQRIDLLQQVRAGVVETAEAWALLAVTRKGLAVDSTLAGEEWMSGPWAMLTAIDILLRTLQRIDGHRYLNGVKVRRTANGQTAAEVFPLTITDRLLLSGVSAEVWMEPDISPETLRQSSAGSYGAERSSNEGRIALVLGAGNITSIAPLDALYKLYAENSVTVVKLNPVTDYLKPIFETIFKPLIDAGYFAIASGGVDVGIYLTTHSLIDTLHITGSSASHDAIIFGVGDDGVDRKKRNRPLNNRPITSELGAVCPTIVAPGPWTKADLRFQAEHVATQKLHNSGFNCIAAQILILPREWPLKEAFLEELRRALARAPSRSLYYPGAQERLAGFLATNPEAIELGDAADASRILSFINVEESEEPPSFSTEVFGPALGVVFVEGNDPAGFLQSAIAFANDRLHGTLGANVIIDPVTEKALGVNFELLLAELRYGCVAVNAWSGLGFLLAHTPWGAFPGHPLNDIQSGKGFVHNGFLFDRPQRSIVRAPFRPFPRGILHGSFAMLPRPPWFVTNRTATATARKIVAFQASPSWLKLPGIFLSALRG</sequence>
<comment type="caution">
    <text evidence="3">The sequence shown here is derived from an EMBL/GenBank/DDBJ whole genome shotgun (WGS) entry which is preliminary data.</text>
</comment>
<dbReference type="SUPFAM" id="SSF53720">
    <property type="entry name" value="ALDH-like"/>
    <property type="match status" value="1"/>
</dbReference>
<proteinExistence type="predicted"/>
<dbReference type="InterPro" id="IPR016161">
    <property type="entry name" value="Ald_DH/histidinol_DH"/>
</dbReference>
<evidence type="ECO:0000259" key="2">
    <source>
        <dbReference type="Pfam" id="PF00171"/>
    </source>
</evidence>
<dbReference type="Pfam" id="PF00171">
    <property type="entry name" value="Aldedh"/>
    <property type="match status" value="1"/>
</dbReference>